<keyword evidence="5 7" id="KW-0949">S-adenosyl-L-methionine</keyword>
<evidence type="ECO:0000256" key="1">
    <source>
        <dbReference type="ARBA" id="ARBA00000142"/>
    </source>
</evidence>
<evidence type="ECO:0000313" key="8">
    <source>
        <dbReference type="EMBL" id="RZO78241.1"/>
    </source>
</evidence>
<evidence type="ECO:0000256" key="7">
    <source>
        <dbReference type="HAMAP-Rule" id="MF_01057"/>
    </source>
</evidence>
<dbReference type="NCBIfam" id="TIGR00091">
    <property type="entry name" value="tRNA (guanosine(46)-N7)-methyltransferase TrmB"/>
    <property type="match status" value="1"/>
</dbReference>
<comment type="pathway">
    <text evidence="7">tRNA modification; N(7)-methylguanine-tRNA biosynthesis.</text>
</comment>
<dbReference type="SUPFAM" id="SSF53335">
    <property type="entry name" value="S-adenosyl-L-methionine-dependent methyltransferases"/>
    <property type="match status" value="1"/>
</dbReference>
<organism evidence="8 9">
    <name type="scientific">OM182 bacterium</name>
    <dbReference type="NCBI Taxonomy" id="2510334"/>
    <lineage>
        <taxon>Bacteria</taxon>
        <taxon>Pseudomonadati</taxon>
        <taxon>Pseudomonadota</taxon>
        <taxon>Gammaproteobacteria</taxon>
        <taxon>OMG group</taxon>
        <taxon>OM182 clade</taxon>
    </lineage>
</organism>
<keyword evidence="3 7" id="KW-0489">Methyltransferase</keyword>
<evidence type="ECO:0000256" key="4">
    <source>
        <dbReference type="ARBA" id="ARBA00022679"/>
    </source>
</evidence>
<protein>
    <recommendedName>
        <fullName evidence="7">tRNA (guanine-N(7)-)-methyltransferase</fullName>
        <ecNumber evidence="7">2.1.1.33</ecNumber>
    </recommendedName>
    <alternativeName>
        <fullName evidence="7">tRNA (guanine(46)-N(7))-methyltransferase</fullName>
    </alternativeName>
    <alternativeName>
        <fullName evidence="7">tRNA(m7G46)-methyltransferase</fullName>
    </alternativeName>
</protein>
<name>A0A520S708_9GAMM</name>
<dbReference type="EC" id="2.1.1.33" evidence="7"/>
<evidence type="ECO:0000256" key="6">
    <source>
        <dbReference type="ARBA" id="ARBA00022694"/>
    </source>
</evidence>
<evidence type="ECO:0000256" key="5">
    <source>
        <dbReference type="ARBA" id="ARBA00022691"/>
    </source>
</evidence>
<keyword evidence="4 7" id="KW-0808">Transferase</keyword>
<evidence type="ECO:0000256" key="2">
    <source>
        <dbReference type="ARBA" id="ARBA00003015"/>
    </source>
</evidence>
<dbReference type="UniPathway" id="UPA00989"/>
<dbReference type="AlphaFoldDB" id="A0A520S708"/>
<comment type="caution">
    <text evidence="8">The sequence shown here is derived from an EMBL/GenBank/DDBJ whole genome shotgun (WGS) entry which is preliminary data.</text>
</comment>
<comment type="caution">
    <text evidence="7">Lacks conserved residue(s) required for the propagation of feature annotation.</text>
</comment>
<dbReference type="GO" id="GO:0043527">
    <property type="term" value="C:tRNA methyltransferase complex"/>
    <property type="evidence" value="ECO:0007669"/>
    <property type="project" value="TreeGrafter"/>
</dbReference>
<dbReference type="HAMAP" id="MF_01057">
    <property type="entry name" value="tRNA_methyltr_TrmB"/>
    <property type="match status" value="1"/>
</dbReference>
<dbReference type="EMBL" id="SHAH01000002">
    <property type="protein sequence ID" value="RZO78241.1"/>
    <property type="molecule type" value="Genomic_DNA"/>
</dbReference>
<comment type="similarity">
    <text evidence="7">Belongs to the class I-like SAM-binding methyltransferase superfamily. TrmB family.</text>
</comment>
<dbReference type="InterPro" id="IPR029063">
    <property type="entry name" value="SAM-dependent_MTases_sf"/>
</dbReference>
<evidence type="ECO:0000313" key="9">
    <source>
        <dbReference type="Proteomes" id="UP000320404"/>
    </source>
</evidence>
<feature type="binding site" evidence="7">
    <location>
        <position position="59"/>
    </location>
    <ligand>
        <name>S-adenosyl-L-methionine</name>
        <dbReference type="ChEBI" id="CHEBI:59789"/>
    </ligand>
</feature>
<dbReference type="GO" id="GO:0008176">
    <property type="term" value="F:tRNA (guanine(46)-N7)-methyltransferase activity"/>
    <property type="evidence" value="ECO:0007669"/>
    <property type="project" value="UniProtKB-UniRule"/>
</dbReference>
<feature type="binding site" evidence="7">
    <location>
        <position position="84"/>
    </location>
    <ligand>
        <name>S-adenosyl-L-methionine</name>
        <dbReference type="ChEBI" id="CHEBI:59789"/>
    </ligand>
</feature>
<gene>
    <name evidence="7 8" type="primary">trmB</name>
    <name evidence="8" type="ORF">EVA69_00310</name>
</gene>
<keyword evidence="6 7" id="KW-0819">tRNA processing</keyword>
<feature type="binding site" evidence="7">
    <location>
        <begin position="206"/>
        <end position="209"/>
    </location>
    <ligand>
        <name>substrate</name>
    </ligand>
</feature>
<feature type="binding site" evidence="7">
    <location>
        <position position="111"/>
    </location>
    <ligand>
        <name>S-adenosyl-L-methionine</name>
        <dbReference type="ChEBI" id="CHEBI:59789"/>
    </ligand>
</feature>
<dbReference type="PANTHER" id="PTHR23417:SF14">
    <property type="entry name" value="PENTACOTRIPEPTIDE-REPEAT REGION OF PRORP DOMAIN-CONTAINING PROTEIN"/>
    <property type="match status" value="1"/>
</dbReference>
<feature type="binding site" evidence="7">
    <location>
        <position position="134"/>
    </location>
    <ligand>
        <name>S-adenosyl-L-methionine</name>
        <dbReference type="ChEBI" id="CHEBI:59789"/>
    </ligand>
</feature>
<dbReference type="PROSITE" id="PS51625">
    <property type="entry name" value="SAM_MT_TRMB"/>
    <property type="match status" value="1"/>
</dbReference>
<evidence type="ECO:0000256" key="3">
    <source>
        <dbReference type="ARBA" id="ARBA00022603"/>
    </source>
</evidence>
<dbReference type="InterPro" id="IPR055361">
    <property type="entry name" value="tRNA_methyltr_TrmB_bact"/>
</dbReference>
<accession>A0A520S708</accession>
<dbReference type="Pfam" id="PF02390">
    <property type="entry name" value="Methyltransf_4"/>
    <property type="match status" value="1"/>
</dbReference>
<dbReference type="InterPro" id="IPR003358">
    <property type="entry name" value="tRNA_(Gua-N-7)_MeTrfase_Trmb"/>
</dbReference>
<feature type="binding site" evidence="7">
    <location>
        <position position="138"/>
    </location>
    <ligand>
        <name>substrate</name>
    </ligand>
</feature>
<proteinExistence type="inferred from homology"/>
<comment type="catalytic activity">
    <reaction evidence="1 7">
        <text>guanosine(46) in tRNA + S-adenosyl-L-methionine = N(7)-methylguanosine(46) in tRNA + S-adenosyl-L-homocysteine</text>
        <dbReference type="Rhea" id="RHEA:42708"/>
        <dbReference type="Rhea" id="RHEA-COMP:10188"/>
        <dbReference type="Rhea" id="RHEA-COMP:10189"/>
        <dbReference type="ChEBI" id="CHEBI:57856"/>
        <dbReference type="ChEBI" id="CHEBI:59789"/>
        <dbReference type="ChEBI" id="CHEBI:74269"/>
        <dbReference type="ChEBI" id="CHEBI:74480"/>
        <dbReference type="EC" id="2.1.1.33"/>
    </reaction>
</comment>
<dbReference type="PANTHER" id="PTHR23417">
    <property type="entry name" value="3-DEOXY-D-MANNO-OCTULOSONIC-ACID TRANSFERASE/TRNA GUANINE-N 7 - -METHYLTRANSFERASE"/>
    <property type="match status" value="1"/>
</dbReference>
<dbReference type="Proteomes" id="UP000320404">
    <property type="component" value="Unassembled WGS sequence"/>
</dbReference>
<feature type="binding site" evidence="7">
    <location>
        <position position="170"/>
    </location>
    <ligand>
        <name>substrate</name>
    </ligand>
</feature>
<dbReference type="Gene3D" id="3.40.50.150">
    <property type="entry name" value="Vaccinia Virus protein VP39"/>
    <property type="match status" value="1"/>
</dbReference>
<comment type="function">
    <text evidence="2 7">Catalyzes the formation of N(7)-methylguanine at position 46 (m7G46) in tRNA.</text>
</comment>
<sequence>MSSDPSKRPIRSFVIRAGRTTNSQRKALSAHWDDYAIPFAAKPLKVSDHFPGSDRLTVEIGFGMGDSLLEMAQQDPTANFLGIEVHRPGVGKLLHGITEHQVKNLKIICHDATEVIADCFPEQSIDNILVFFPDPWPKKRHHKRRIIQPGFVSLLSSRLKQGGHLHLATDWEQYAEHMMEVLEQETTLSNAFGKGKYYEDPARPQTKFENRGRRLGHGVWDLLFKRIG</sequence>
<reference evidence="8 9" key="1">
    <citation type="submission" date="2019-02" db="EMBL/GenBank/DDBJ databases">
        <title>Prokaryotic population dynamics and viral predation in marine succession experiment using metagenomics: the confinement effect.</title>
        <authorList>
            <person name="Haro-Moreno J.M."/>
            <person name="Rodriguez-Valera F."/>
            <person name="Lopez-Perez M."/>
        </authorList>
    </citation>
    <scope>NUCLEOTIDE SEQUENCE [LARGE SCALE GENOMIC DNA]</scope>
    <source>
        <strain evidence="8">MED-G158</strain>
    </source>
</reference>